<dbReference type="GO" id="GO:0005884">
    <property type="term" value="C:actin filament"/>
    <property type="evidence" value="ECO:0007669"/>
    <property type="project" value="TreeGrafter"/>
</dbReference>
<evidence type="ECO:0000259" key="5">
    <source>
        <dbReference type="PROSITE" id="PS51460"/>
    </source>
</evidence>
<evidence type="ECO:0000256" key="3">
    <source>
        <dbReference type="ARBA" id="ARBA00023212"/>
    </source>
</evidence>
<feature type="domain" description="GAR" evidence="5">
    <location>
        <begin position="146"/>
        <end position="218"/>
    </location>
</feature>
<dbReference type="AlphaFoldDB" id="A0A3P7LHU6"/>
<evidence type="ECO:0000256" key="1">
    <source>
        <dbReference type="ARBA" id="ARBA00004245"/>
    </source>
</evidence>
<evidence type="ECO:0000256" key="2">
    <source>
        <dbReference type="ARBA" id="ARBA00022490"/>
    </source>
</evidence>
<keyword evidence="2" id="KW-0963">Cytoplasm</keyword>
<keyword evidence="3" id="KW-0206">Cytoskeleton</keyword>
<dbReference type="Gene3D" id="3.30.920.20">
    <property type="entry name" value="Gas2-like domain"/>
    <property type="match status" value="1"/>
</dbReference>
<dbReference type="InterPro" id="IPR003108">
    <property type="entry name" value="GAR_dom"/>
</dbReference>
<feature type="compositionally biased region" description="Polar residues" evidence="4">
    <location>
        <begin position="134"/>
        <end position="145"/>
    </location>
</feature>
<dbReference type="GO" id="GO:0051764">
    <property type="term" value="P:actin crosslink formation"/>
    <property type="evidence" value="ECO:0007669"/>
    <property type="project" value="TreeGrafter"/>
</dbReference>
<name>A0A3P7LHU6_DIBLA</name>
<reference evidence="6 7" key="1">
    <citation type="submission" date="2018-11" db="EMBL/GenBank/DDBJ databases">
        <authorList>
            <consortium name="Pathogen Informatics"/>
        </authorList>
    </citation>
    <scope>NUCLEOTIDE SEQUENCE [LARGE SCALE GENOMIC DNA]</scope>
</reference>
<feature type="region of interest" description="Disordered" evidence="4">
    <location>
        <begin position="125"/>
        <end position="146"/>
    </location>
</feature>
<organism evidence="6 7">
    <name type="scientific">Dibothriocephalus latus</name>
    <name type="common">Fish tapeworm</name>
    <name type="synonym">Diphyllobothrium latum</name>
    <dbReference type="NCBI Taxonomy" id="60516"/>
    <lineage>
        <taxon>Eukaryota</taxon>
        <taxon>Metazoa</taxon>
        <taxon>Spiralia</taxon>
        <taxon>Lophotrochozoa</taxon>
        <taxon>Platyhelminthes</taxon>
        <taxon>Cestoda</taxon>
        <taxon>Eucestoda</taxon>
        <taxon>Diphyllobothriidea</taxon>
        <taxon>Diphyllobothriidae</taxon>
        <taxon>Dibothriocephalus</taxon>
    </lineage>
</organism>
<proteinExistence type="predicted"/>
<gene>
    <name evidence="6" type="ORF">DILT_LOCUS8791</name>
</gene>
<comment type="subcellular location">
    <subcellularLocation>
        <location evidence="1">Cytoplasm</location>
        <location evidence="1">Cytoskeleton</location>
    </subcellularLocation>
</comment>
<dbReference type="Gene3D" id="1.10.418.10">
    <property type="entry name" value="Calponin-like domain"/>
    <property type="match status" value="1"/>
</dbReference>
<evidence type="ECO:0000313" key="6">
    <source>
        <dbReference type="EMBL" id="VDN12960.1"/>
    </source>
</evidence>
<accession>A0A3P7LHU6</accession>
<dbReference type="InterPro" id="IPR036872">
    <property type="entry name" value="CH_dom_sf"/>
</dbReference>
<protein>
    <recommendedName>
        <fullName evidence="5">GAR domain-containing protein</fullName>
    </recommendedName>
</protein>
<dbReference type="PANTHER" id="PTHR46756:SF18">
    <property type="entry name" value="GAS2-LIKE PROTEIN PICKLED EGGS"/>
    <property type="match status" value="1"/>
</dbReference>
<dbReference type="GO" id="GO:0008093">
    <property type="term" value="F:cytoskeletal anchor activity"/>
    <property type="evidence" value="ECO:0007669"/>
    <property type="project" value="TreeGrafter"/>
</dbReference>
<sequence>MIDTGSGSKLRGGQRLQGVRVASVNAFLPNEPPKYQSRGVRPRYRGGVPFWVRENIASFLKWCRSVGFPDSILFETEDLVSKRHLRSVIICLLEVARLGSKFGMEVPKIIHLEKQIDAELAAERRGLPKPQQKVKPSTPNYNSPSVDMHSVDEAVQEMLAECTCNPPFSMVCVSEGRYVFGGSDTPVFVRLLRGQVMVRVDDDWDTLKHFLQQHDECRKVTLQDSLAEESPADWTEGPFQSETPKEFTFQELDQESDNRKLTATDQSLINPTMITSQREMPKKFTFQGLDSDLIDLKPTPTDQSPINPTMVSVQRETPKEVMPQDLDSDLIDLRPTLTDQSPINPTTVSVQRETPNEFMPQDLDLDLIDLRPTPTGQSPVNPTTVSLQRDTPKEFMPDISDSDLDDIKPTPTDQSLFNPTTVSLQRETPKEFMPDVSGSNLDDREPTRTGQITGDPTTAPLQLEPPKEFTPQVLDPEPDDLKPTPTAYLAELGENRAIIQDDNSFEVRTS</sequence>
<keyword evidence="7" id="KW-1185">Reference proteome</keyword>
<feature type="compositionally biased region" description="Polar residues" evidence="4">
    <location>
        <begin position="374"/>
        <end position="389"/>
    </location>
</feature>
<dbReference type="OrthoDB" id="206130at2759"/>
<dbReference type="InterPro" id="IPR036534">
    <property type="entry name" value="GAR_dom_sf"/>
</dbReference>
<dbReference type="Pfam" id="PF02187">
    <property type="entry name" value="GAS2"/>
    <property type="match status" value="1"/>
</dbReference>
<feature type="region of interest" description="Disordered" evidence="4">
    <location>
        <begin position="431"/>
        <end position="485"/>
    </location>
</feature>
<dbReference type="GO" id="GO:0008017">
    <property type="term" value="F:microtubule binding"/>
    <property type="evidence" value="ECO:0007669"/>
    <property type="project" value="InterPro"/>
</dbReference>
<feature type="region of interest" description="Disordered" evidence="4">
    <location>
        <begin position="372"/>
        <end position="418"/>
    </location>
</feature>
<dbReference type="PANTHER" id="PTHR46756">
    <property type="entry name" value="TRANSGELIN"/>
    <property type="match status" value="1"/>
</dbReference>
<evidence type="ECO:0000313" key="7">
    <source>
        <dbReference type="Proteomes" id="UP000281553"/>
    </source>
</evidence>
<dbReference type="Proteomes" id="UP000281553">
    <property type="component" value="Unassembled WGS sequence"/>
</dbReference>
<dbReference type="PROSITE" id="PS51460">
    <property type="entry name" value="GAR"/>
    <property type="match status" value="1"/>
</dbReference>
<evidence type="ECO:0000256" key="4">
    <source>
        <dbReference type="SAM" id="MobiDB-lite"/>
    </source>
</evidence>
<dbReference type="EMBL" id="UYRU01055198">
    <property type="protein sequence ID" value="VDN12960.1"/>
    <property type="molecule type" value="Genomic_DNA"/>
</dbReference>
<dbReference type="SMART" id="SM00243">
    <property type="entry name" value="GAS2"/>
    <property type="match status" value="1"/>
</dbReference>
<dbReference type="GO" id="GO:0051015">
    <property type="term" value="F:actin filament binding"/>
    <property type="evidence" value="ECO:0007669"/>
    <property type="project" value="TreeGrafter"/>
</dbReference>
<dbReference type="SUPFAM" id="SSF143575">
    <property type="entry name" value="GAS2 domain-like"/>
    <property type="match status" value="1"/>
</dbReference>
<dbReference type="SUPFAM" id="SSF47576">
    <property type="entry name" value="Calponin-homology domain, CH-domain"/>
    <property type="match status" value="1"/>
</dbReference>
<feature type="compositionally biased region" description="Polar residues" evidence="4">
    <location>
        <begin position="448"/>
        <end position="460"/>
    </location>
</feature>